<protein>
    <recommendedName>
        <fullName evidence="2">DUF35 domain-containing protein</fullName>
    </recommendedName>
</protein>
<sequence length="133" mass="14417">MRLRVLKAPCSQPDRVPHAGSNRARRTEWTQPPFAELATRSALLDGAHLAGQVFLLLWTYVDPEGRAAGYTLRVVHTLVPGAFGEATLCDLDLLIPRGGDVGEDNLAFVGSDADEDLFLFNLADEADEQEGVA</sequence>
<dbReference type="RefSeq" id="WP_366181235.1">
    <property type="nucleotide sequence ID" value="NZ_CP159989.1"/>
</dbReference>
<reference evidence="1" key="1">
    <citation type="submission" date="2024-05" db="EMBL/GenBank/DDBJ databases">
        <title>Draft genome assemblies of 36 bacteria isolated from hibernating arctic ground squirrels.</title>
        <authorList>
            <person name="McKee H."/>
            <person name="Mullen L."/>
            <person name="Drown D.M."/>
            <person name="Duddleston K.N."/>
        </authorList>
    </citation>
    <scope>NUCLEOTIDE SEQUENCE</scope>
    <source>
        <strain evidence="1">AR004</strain>
    </source>
</reference>
<evidence type="ECO:0000313" key="1">
    <source>
        <dbReference type="EMBL" id="XCP83020.1"/>
    </source>
</evidence>
<gene>
    <name evidence="1" type="ORF">ABXS69_03810</name>
</gene>
<dbReference type="AlphaFoldDB" id="A0AAU8N670"/>
<organism evidence="1">
    <name type="scientific">Actinomyces timonensis</name>
    <dbReference type="NCBI Taxonomy" id="1288391"/>
    <lineage>
        <taxon>Bacteria</taxon>
        <taxon>Bacillati</taxon>
        <taxon>Actinomycetota</taxon>
        <taxon>Actinomycetes</taxon>
        <taxon>Actinomycetales</taxon>
        <taxon>Actinomycetaceae</taxon>
        <taxon>Actinomyces</taxon>
    </lineage>
</organism>
<accession>A0AAU8N670</accession>
<proteinExistence type="predicted"/>
<dbReference type="EMBL" id="CP159989">
    <property type="protein sequence ID" value="XCP83020.1"/>
    <property type="molecule type" value="Genomic_DNA"/>
</dbReference>
<name>A0AAU8N670_9ACTO</name>
<evidence type="ECO:0008006" key="2">
    <source>
        <dbReference type="Google" id="ProtNLM"/>
    </source>
</evidence>